<dbReference type="GO" id="GO:0009011">
    <property type="term" value="F:alpha-1,4-glucan glucosyltransferase (ADP-glucose donor) activity"/>
    <property type="evidence" value="ECO:0007669"/>
    <property type="project" value="UniProtKB-EC"/>
</dbReference>
<keyword evidence="3" id="KW-0808">Transferase</keyword>
<dbReference type="Proteomes" id="UP001567538">
    <property type="component" value="Unassembled WGS sequence"/>
</dbReference>
<comment type="caution">
    <text evidence="3">The sequence shown here is derived from an EMBL/GenBank/DDBJ whole genome shotgun (WGS) entry which is preliminary data.</text>
</comment>
<evidence type="ECO:0000256" key="2">
    <source>
        <dbReference type="SAM" id="MobiDB-lite"/>
    </source>
</evidence>
<dbReference type="EC" id="2.4.1.21" evidence="3"/>
<protein>
    <submittedName>
        <fullName evidence="3">Starch synthase</fullName>
        <ecNumber evidence="3">2.4.1.21</ecNumber>
    </submittedName>
</protein>
<keyword evidence="3" id="KW-0328">Glycosyltransferase</keyword>
<evidence type="ECO:0000256" key="1">
    <source>
        <dbReference type="SAM" id="Coils"/>
    </source>
</evidence>
<proteinExistence type="predicted"/>
<dbReference type="EMBL" id="JBEAFC010000004">
    <property type="protein sequence ID" value="KAL1560417.1"/>
    <property type="molecule type" value="Genomic_DNA"/>
</dbReference>
<keyword evidence="1" id="KW-0175">Coiled coil</keyword>
<feature type="coiled-coil region" evidence="1">
    <location>
        <begin position="151"/>
        <end position="238"/>
    </location>
</feature>
<sequence length="251" mass="28135">MESAPSTCFIRRGLVGAGLKSPRLTLRLVSSSWQRWYPTSCKLSQRHFSLQNKRQQAKKINLQTNTSFKPIDDSKTDTSNTRKGGALPIDASFEPNSDSSLAKGEGYISSSQPHEVKSLHNDIVDYLEGSVRLNDENTSSSFPSNDIPGEINTLEMKLAEMVARLKVATEEKLHVELLEDQLEKLRIELSNREELEQDLNNVVSSSQFDIVSSFSQELDSLRSENITLQEELHALKAELSHITGKFSNILN</sequence>
<evidence type="ECO:0000313" key="3">
    <source>
        <dbReference type="EMBL" id="KAL1560417.1"/>
    </source>
</evidence>
<accession>A0ABD1HW60</accession>
<dbReference type="AlphaFoldDB" id="A0ABD1HW60"/>
<evidence type="ECO:0000313" key="4">
    <source>
        <dbReference type="Proteomes" id="UP001567538"/>
    </source>
</evidence>
<gene>
    <name evidence="3" type="ORF">AAHA92_10627</name>
</gene>
<feature type="region of interest" description="Disordered" evidence="2">
    <location>
        <begin position="52"/>
        <end position="114"/>
    </location>
</feature>
<keyword evidence="4" id="KW-1185">Reference proteome</keyword>
<name>A0ABD1HW60_SALDI</name>
<organism evidence="3 4">
    <name type="scientific">Salvia divinorum</name>
    <name type="common">Maria pastora</name>
    <name type="synonym">Diviner's sage</name>
    <dbReference type="NCBI Taxonomy" id="28513"/>
    <lineage>
        <taxon>Eukaryota</taxon>
        <taxon>Viridiplantae</taxon>
        <taxon>Streptophyta</taxon>
        <taxon>Embryophyta</taxon>
        <taxon>Tracheophyta</taxon>
        <taxon>Spermatophyta</taxon>
        <taxon>Magnoliopsida</taxon>
        <taxon>eudicotyledons</taxon>
        <taxon>Gunneridae</taxon>
        <taxon>Pentapetalae</taxon>
        <taxon>asterids</taxon>
        <taxon>lamiids</taxon>
        <taxon>Lamiales</taxon>
        <taxon>Lamiaceae</taxon>
        <taxon>Nepetoideae</taxon>
        <taxon>Mentheae</taxon>
        <taxon>Salviinae</taxon>
        <taxon>Salvia</taxon>
        <taxon>Salvia subgen. Calosphace</taxon>
    </lineage>
</organism>
<reference evidence="3 4" key="1">
    <citation type="submission" date="2024-06" db="EMBL/GenBank/DDBJ databases">
        <title>A chromosome level genome sequence of Diviner's sage (Salvia divinorum).</title>
        <authorList>
            <person name="Ford S.A."/>
            <person name="Ro D.-K."/>
            <person name="Ness R.W."/>
            <person name="Phillips M.A."/>
        </authorList>
    </citation>
    <scope>NUCLEOTIDE SEQUENCE [LARGE SCALE GENOMIC DNA]</scope>
    <source>
        <strain evidence="3">SAF-2024a</strain>
        <tissue evidence="3">Leaf</tissue>
    </source>
</reference>